<dbReference type="PANTHER" id="PTHR12811:SF0">
    <property type="entry name" value="VACUOLAR PROTEIN SORTING-ASSOCIATED PROTEIN 16 HOMOLOG"/>
    <property type="match status" value="1"/>
</dbReference>
<dbReference type="GO" id="GO:0005765">
    <property type="term" value="C:lysosomal membrane"/>
    <property type="evidence" value="ECO:0007669"/>
    <property type="project" value="TreeGrafter"/>
</dbReference>
<dbReference type="InterPro" id="IPR038132">
    <property type="entry name" value="Vps16_C_sf"/>
</dbReference>
<dbReference type="GO" id="GO:0042144">
    <property type="term" value="P:vacuole fusion, non-autophagic"/>
    <property type="evidence" value="ECO:0007669"/>
    <property type="project" value="TreeGrafter"/>
</dbReference>
<name>A0A7S1BW54_9STRA</name>
<protein>
    <recommendedName>
        <fullName evidence="1">Vps16 C-terminal domain-containing protein</fullName>
    </recommendedName>
</protein>
<dbReference type="PANTHER" id="PTHR12811">
    <property type="entry name" value="VACUOLAR PROTEIN SORTING VPS16"/>
    <property type="match status" value="1"/>
</dbReference>
<dbReference type="AlphaFoldDB" id="A0A7S1BW54"/>
<dbReference type="GO" id="GO:0016197">
    <property type="term" value="P:endosomal transport"/>
    <property type="evidence" value="ECO:0007669"/>
    <property type="project" value="TreeGrafter"/>
</dbReference>
<reference evidence="2" key="1">
    <citation type="submission" date="2021-01" db="EMBL/GenBank/DDBJ databases">
        <authorList>
            <person name="Corre E."/>
            <person name="Pelletier E."/>
            <person name="Niang G."/>
            <person name="Scheremetjew M."/>
            <person name="Finn R."/>
            <person name="Kale V."/>
            <person name="Holt S."/>
            <person name="Cochrane G."/>
            <person name="Meng A."/>
            <person name="Brown T."/>
            <person name="Cohen L."/>
        </authorList>
    </citation>
    <scope>NUCLEOTIDE SEQUENCE</scope>
    <source>
        <strain evidence="2">308</strain>
    </source>
</reference>
<gene>
    <name evidence="2" type="ORF">CHYS00102_LOCUS26993</name>
</gene>
<sequence>MFLSLQELERHCLDSADMPTSTASKKATTDALAAAEATFLRIVTTQFPAEVRAILRTYYDTRADPSAIVALLCRENRLGEAGAAIARRALAPGVSQRERRLMLRESSRIMNQGKDTLFLKTCTDEYLELVAEQERLRTEVFRSSAVAPEGSSAAATLASIVRHAASMTRPNEVTRINIEAEKFAKRFRLHEKLVWSTKVRALAETGQWEALRALGDARGKNPIGFKPFATAAITGMRPSAEILRYIDRVTIPEERFELLCQAQLWSQAIQVASTMKEEDELIRRIYSTCGSPDVQNQCEKILINLRNK</sequence>
<dbReference type="GO" id="GO:0006886">
    <property type="term" value="P:intracellular protein transport"/>
    <property type="evidence" value="ECO:0007669"/>
    <property type="project" value="InterPro"/>
</dbReference>
<evidence type="ECO:0000259" key="1">
    <source>
        <dbReference type="Pfam" id="PF04840"/>
    </source>
</evidence>
<proteinExistence type="predicted"/>
<dbReference type="GO" id="GO:0003779">
    <property type="term" value="F:actin binding"/>
    <property type="evidence" value="ECO:0007669"/>
    <property type="project" value="TreeGrafter"/>
</dbReference>
<accession>A0A7S1BW54</accession>
<dbReference type="Pfam" id="PF04840">
    <property type="entry name" value="Vps16_C"/>
    <property type="match status" value="1"/>
</dbReference>
<dbReference type="EMBL" id="HBFR01037060">
    <property type="protein sequence ID" value="CAD8899777.1"/>
    <property type="molecule type" value="Transcribed_RNA"/>
</dbReference>
<dbReference type="InterPro" id="IPR016534">
    <property type="entry name" value="VPS16"/>
</dbReference>
<evidence type="ECO:0000313" key="2">
    <source>
        <dbReference type="EMBL" id="CAD8899777.1"/>
    </source>
</evidence>
<feature type="domain" description="Vps16 C-terminal" evidence="1">
    <location>
        <begin position="85"/>
        <end position="289"/>
    </location>
</feature>
<dbReference type="GO" id="GO:0005768">
    <property type="term" value="C:endosome"/>
    <property type="evidence" value="ECO:0007669"/>
    <property type="project" value="TreeGrafter"/>
</dbReference>
<dbReference type="Gene3D" id="1.10.150.780">
    <property type="entry name" value="Vps16, C-terminal region"/>
    <property type="match status" value="1"/>
</dbReference>
<dbReference type="InterPro" id="IPR006925">
    <property type="entry name" value="Vps16_C"/>
</dbReference>
<organism evidence="2">
    <name type="scientific">Corethron hystrix</name>
    <dbReference type="NCBI Taxonomy" id="216773"/>
    <lineage>
        <taxon>Eukaryota</taxon>
        <taxon>Sar</taxon>
        <taxon>Stramenopiles</taxon>
        <taxon>Ochrophyta</taxon>
        <taxon>Bacillariophyta</taxon>
        <taxon>Coscinodiscophyceae</taxon>
        <taxon>Corethrophycidae</taxon>
        <taxon>Corethrales</taxon>
        <taxon>Corethraceae</taxon>
        <taxon>Corethron</taxon>
    </lineage>
</organism>
<dbReference type="GO" id="GO:0030897">
    <property type="term" value="C:HOPS complex"/>
    <property type="evidence" value="ECO:0007669"/>
    <property type="project" value="TreeGrafter"/>
</dbReference>